<proteinExistence type="predicted"/>
<dbReference type="InterPro" id="IPR008635">
    <property type="entry name" value="Coiled_stalk_dom"/>
</dbReference>
<evidence type="ECO:0000313" key="6">
    <source>
        <dbReference type="EMBL" id="GJE57820.1"/>
    </source>
</evidence>
<feature type="domain" description="Trimeric autotransporter adhesin YadA-like head" evidence="4">
    <location>
        <begin position="2170"/>
        <end position="2196"/>
    </location>
</feature>
<sequence>MSKQTVIRQNNGLRSSAQSFQLASDVPDTSAASLRVSLFGVAIECCRTFKVQLLALVRIRLPVSQNEEQPTYFNRATRRRYVHQARRKARSSVPSLLPVWRKIARRLAAPLGAATVMLGAAGTTGAQAQSFANLCSGFQVKLPALAATSGALSSAVTGVLGSVPVLSALTAPLGNAIGGVIDENIVTALSGKTIGVDLLSGTSILTPANCGVSATDISVANNLTVGNRITLNRNAGISFGGGSITGLGGTGNLAATATDVTGIAIGNNALTSAGAANAIAVGVAAQATATGAVAIGNTALAQGGKAVSIGVGNIATGNGAVAIGDPNLATGTGAVALGADNTATGTGAVALGNTSNATADGAVALGNNAISTYRSSVAIGTATRASGSAVQQGVTDFRTAGNPNGQIVNAPLGTLTTTPSGVAIGENSVVNVGGGVALGFNNNAGSTTGVFSTAIGANNLASGSFGSAIGTNNTASGASSVALGVNNTASGLRAVAIGRQALATGDFGIAQGFVASAYGLNAVAVGANSVAGLVGGLTINDVAIGPNASATAGNSVALGAGSTATRLGLVGAEAFSLAAVASPNGAVSVGAAGQERQITNVAGGTLATDAVNLRQLRSVATNVATTLGSNFDGTTGAYTPPVYTVNGTPYNTVTGAIAALATTPGMGAFVSNNAGLPPAAAPVATGLNASAGGFGSRATGAGSTVVGNGATDNGSAGAVAIGQNAASTSNLNGLGSVAIGQNTTATGGVSPQNVFDFRSGPGILKQINNLPDGTTTYVPTGVAIGSLSTVRNGGGVAIGYNNRAGGTDQAQSSTAIGSNNLASGVNSIAFGLNNTASNRGSIAVGTDNQATGLRSIAMGREAYAYGDFSSAQGYLASAYGVNSIALGPNSVAGVNGGPATNDIALGSGATSSFGNSVALGAGSIAGRGAQAAYTGYAVGPTTSVGELAVGTVAAARTITGVSAGTAATDAVNVSQLNTVGNAVAGSLGGGAAFNSATGTYTPPAFVTALGTGANTVQEALANETAAITALGTGTATKLGGGTTYNPATGAIDGGFTVNGTTYADVAAAVSGAAATGGVIQRTATGNQVAVTASGGTGTAPGTAQVITNVAAGTIAAGSTQAVNGSQLNTTNTQVTANTTAVTNLTNGAAGPFRSNNANNRAAPAATGTDSVAGGFGATDNGVANSTVLGNGATVAAGVTGSNVALGQNSTVAIAAVPVAGATIGGNAYTFAGTLPVGAVSVGTAAGARQIQNVAAGQLSTSSTDAVNGSQLNATNTQVTANTTAITGINNGTVGVIQRTATAGTVAVTAPTGTGTAPGAAQVVTNVAVGAVTALSTDAVNGSQLFNTNTAVGTVTAQTTALGNATAAGFGGTSTYTAAGGLTAPSYNVYGTPQANVGAAITALQTAAPVQFSNATGTVTQQTPSNNVTLVGAAGGAPVALHNVAAGTLATDAVNLAQLTGAITAGAAPVRTGDAGPFTTTATGAGSLAVGSNAIAGVGSTVIGTGATDNANVNATVLGNGASVAANVAGSNVALGQGSAVTVAATAVPNATIAGTTYTFAGAAPTGAVSVGAVNAERQIQNVAAGRLTAGSTDAVNGSQLFATTQAVTSLANGTAGLVQQDAATRAITVGAGTDGASVAFANNVGAARTLTGVAVGQVAAGSTEGVNGGQLYATAQSVSTALGGGSTVTGGQVTAPAYALSSGTYNNVGAALTAIDNGQVGAFRSNNAAGAVAPVATGPNATAGGFGSSATGAASTVIGNAATDNAVANSTVLGNGASVAATAAGSNVALGQNSVASVGARTNYAAFGLAAPQNSVGTVSVGAVGTERTISNVAAGVLGTDAANVAQLSGATTALGASVAAKLGGGTTADPATGQLAGGFTVNGTTYTDVASAVSGVAATGGVIQRTATANDVAITDPTGSGAAPGTAQTLSNLAAGTVSATSTQAVNGSQLFGTAQSLATRLGGGAGVNADGTVSAPVYTVAGNNYGNVGDALAAGNRSAVQYSVNGAGDPLSAIDLTKGNTLAPVSMTGLANATTATGAVTLGQLPIQYTDAAGTPTPATPSNTVGLVGGAAGPVTLANLAAGTVAAGSTQAVNGSQLFGTAQSVSSALGGGSAVNPDGTVAAPTYNVAGTNYTNVGAALTAIQTDIAAGTLGSFVADNTAGNAIPVASGANATAGGYGASATGAGSTAIGNSAIDNGVANSTVLGSGATIAAGLTGSNVALGQGSVATTGAQANYAAFGLAAPQTSVGTVSVGTVGGERTISNVAAGVAGTDAVNVAQLSGAAANLGSSVATGLGGGATYNATTGQITGPTYTVGGKAYTDVGSAITAGNALGVQYTADANGNPTSAIDLTKGGTLAPATLSGLAPGALTATSTDAVNGSQLYATNQTVANLASGRGGAFAADNTSGQAVPAATGADSAAGGFGALASGTRSLALGSGAASSGTNSVALGAGSTDGGIANVVSVGAAGAERRITNVAAGVSATDAANTGQLTALAARSLQYDTTATGQTNYQSVTLNPTGSGPVTIHNVAPGLALTDAVNVSQLGAATANSVQYATNADGTRSNTLALMGGTAGAPVTISNVAAGVAATDAVNVGQLQGALNGQYNNLAQIGDYQFRSAKQTAYAGTSIALATAGIRYDDRPGKISLGLGASGYHGSAGLAVGIGGTSEDGKWRINVSAGFSPNNQKGAAGIMGGASYTFN</sequence>
<reference evidence="6" key="2">
    <citation type="submission" date="2021-08" db="EMBL/GenBank/DDBJ databases">
        <authorList>
            <person name="Tani A."/>
            <person name="Ola A."/>
            <person name="Ogura Y."/>
            <person name="Katsura K."/>
            <person name="Hayashi T."/>
        </authorList>
    </citation>
    <scope>NUCLEOTIDE SEQUENCE</scope>
    <source>
        <strain evidence="6">DSM 23674</strain>
    </source>
</reference>
<feature type="domain" description="Trimeric autotransporter adhesin YadA-like stalk" evidence="5">
    <location>
        <begin position="1323"/>
        <end position="1366"/>
    </location>
</feature>
<dbReference type="RefSeq" id="WP_238232903.1">
    <property type="nucleotide sequence ID" value="NZ_BPRA01000031.1"/>
</dbReference>
<feature type="domain" description="Trimeric autotransporter adhesin YadA-like stalk" evidence="5">
    <location>
        <begin position="1106"/>
        <end position="1148"/>
    </location>
</feature>
<feature type="domain" description="Trimeric autotransporter adhesin YadA-like stalk" evidence="5">
    <location>
        <begin position="1830"/>
        <end position="1869"/>
    </location>
</feature>
<feature type="domain" description="Trimeric autotransporter adhesin YadA-like stalk" evidence="5">
    <location>
        <begin position="597"/>
        <end position="635"/>
    </location>
</feature>
<name>A0ABQ4TRP1_9HYPH</name>
<reference evidence="6" key="1">
    <citation type="journal article" date="2021" name="Front. Microbiol.">
        <title>Comprehensive Comparative Genomics and Phenotyping of Methylobacterium Species.</title>
        <authorList>
            <person name="Alessa O."/>
            <person name="Ogura Y."/>
            <person name="Fujitani Y."/>
            <person name="Takami H."/>
            <person name="Hayashi T."/>
            <person name="Sahin N."/>
            <person name="Tani A."/>
        </authorList>
    </citation>
    <scope>NUCLEOTIDE SEQUENCE</scope>
    <source>
        <strain evidence="6">DSM 23674</strain>
    </source>
</reference>
<feature type="domain" description="Trimeric autotransporter adhesin YadA-like head" evidence="4">
    <location>
        <begin position="900"/>
        <end position="923"/>
    </location>
</feature>
<feature type="domain" description="Trimeric autotransporter adhesin YadA-like head" evidence="4">
    <location>
        <begin position="2430"/>
        <end position="2456"/>
    </location>
</feature>
<evidence type="ECO:0000313" key="7">
    <source>
        <dbReference type="Proteomes" id="UP001055101"/>
    </source>
</evidence>
<feature type="domain" description="Trimeric autotransporter adhesin YadA-like stalk" evidence="5">
    <location>
        <begin position="1441"/>
        <end position="1464"/>
    </location>
</feature>
<evidence type="ECO:0000256" key="3">
    <source>
        <dbReference type="SAM" id="MobiDB-lite"/>
    </source>
</evidence>
<feature type="domain" description="Trimeric autotransporter adhesin YadA-like head" evidence="4">
    <location>
        <begin position="343"/>
        <end position="369"/>
    </location>
</feature>
<dbReference type="Gene3D" id="2.150.10.10">
    <property type="entry name" value="Serralysin-like metalloprotease, C-terminal"/>
    <property type="match status" value="10"/>
</dbReference>
<dbReference type="Proteomes" id="UP001055101">
    <property type="component" value="Unassembled WGS sequence"/>
</dbReference>
<feature type="domain" description="Trimeric autotransporter adhesin YadA-like stalk" evidence="5">
    <location>
        <begin position="2080"/>
        <end position="2120"/>
    </location>
</feature>
<organism evidence="6 7">
    <name type="scientific">Methylobacterium thuringiense</name>
    <dbReference type="NCBI Taxonomy" id="1003091"/>
    <lineage>
        <taxon>Bacteria</taxon>
        <taxon>Pseudomonadati</taxon>
        <taxon>Pseudomonadota</taxon>
        <taxon>Alphaproteobacteria</taxon>
        <taxon>Hyphomicrobiales</taxon>
        <taxon>Methylobacteriaceae</taxon>
        <taxon>Methylobacterium</taxon>
    </lineage>
</organism>
<keyword evidence="2" id="KW-0653">Protein transport</keyword>
<evidence type="ECO:0000256" key="1">
    <source>
        <dbReference type="ARBA" id="ARBA00022448"/>
    </source>
</evidence>
<feature type="domain" description="Trimeric autotransporter adhesin YadA-like head" evidence="4">
    <location>
        <begin position="448"/>
        <end position="472"/>
    </location>
</feature>
<feature type="domain" description="Trimeric autotransporter adhesin YadA-like head" evidence="4">
    <location>
        <begin position="301"/>
        <end position="324"/>
    </location>
</feature>
<dbReference type="SUPFAM" id="SSF54523">
    <property type="entry name" value="Pili subunits"/>
    <property type="match status" value="1"/>
</dbReference>
<feature type="domain" description="Trimeric autotransporter adhesin YadA-like stalk" evidence="5">
    <location>
        <begin position="1578"/>
        <end position="1622"/>
    </location>
</feature>
<feature type="domain" description="Trimeric autotransporter adhesin YadA-like stalk" evidence="5">
    <location>
        <begin position="2529"/>
        <end position="2568"/>
    </location>
</feature>
<feature type="domain" description="Trimeric autotransporter adhesin YadA-like head" evidence="4">
    <location>
        <begin position="274"/>
        <end position="297"/>
    </location>
</feature>
<dbReference type="Pfam" id="PF05658">
    <property type="entry name" value="YadA_head"/>
    <property type="match status" value="13"/>
</dbReference>
<dbReference type="CDD" id="cd12820">
    <property type="entry name" value="LbR_YadA-like"/>
    <property type="match status" value="3"/>
</dbReference>
<feature type="domain" description="Trimeric autotransporter adhesin YadA-like stalk" evidence="5">
    <location>
        <begin position="1249"/>
        <end position="1292"/>
    </location>
</feature>
<feature type="domain" description="Trimeric autotransporter adhesin YadA-like stalk" evidence="5">
    <location>
        <begin position="958"/>
        <end position="996"/>
    </location>
</feature>
<feature type="region of interest" description="Disordered" evidence="3">
    <location>
        <begin position="1146"/>
        <end position="1165"/>
    </location>
</feature>
<feature type="domain" description="Trimeric autotransporter adhesin YadA-like stalk" evidence="5">
    <location>
        <begin position="2475"/>
        <end position="2515"/>
    </location>
</feature>
<dbReference type="Gene3D" id="2.60.40.4050">
    <property type="match status" value="1"/>
</dbReference>
<feature type="domain" description="Trimeric autotransporter adhesin YadA-like stalk" evidence="5">
    <location>
        <begin position="2582"/>
        <end position="2610"/>
    </location>
</feature>
<feature type="domain" description="Trimeric autotransporter adhesin YadA-like head" evidence="4">
    <location>
        <begin position="540"/>
        <end position="562"/>
    </location>
</feature>
<feature type="domain" description="Trimeric autotransporter adhesin YadA-like head" evidence="4">
    <location>
        <begin position="503"/>
        <end position="529"/>
    </location>
</feature>
<dbReference type="Gene3D" id="6.10.250.2040">
    <property type="match status" value="3"/>
</dbReference>
<feature type="domain" description="Trimeric autotransporter adhesin YadA-like stalk" evidence="5">
    <location>
        <begin position="1931"/>
        <end position="1973"/>
    </location>
</feature>
<accession>A0ABQ4TRP1</accession>
<feature type="domain" description="Trimeric autotransporter adhesin YadA-like stalk" evidence="5">
    <location>
        <begin position="2365"/>
        <end position="2406"/>
    </location>
</feature>
<dbReference type="EMBL" id="BPRA01000031">
    <property type="protein sequence ID" value="GJE57820.1"/>
    <property type="molecule type" value="Genomic_DNA"/>
</dbReference>
<feature type="domain" description="Trimeric autotransporter adhesin YadA-like head" evidence="4">
    <location>
        <begin position="864"/>
        <end position="890"/>
    </location>
</feature>
<feature type="domain" description="Trimeric autotransporter adhesin YadA-like stalk" evidence="5">
    <location>
        <begin position="2264"/>
        <end position="2304"/>
    </location>
</feature>
<dbReference type="InterPro" id="IPR008640">
    <property type="entry name" value="Adhesin_Head_dom"/>
</dbReference>
<feature type="domain" description="Trimeric autotransporter adhesin YadA-like stalk" evidence="5">
    <location>
        <begin position="1650"/>
        <end position="1691"/>
    </location>
</feature>
<dbReference type="Pfam" id="PF05662">
    <property type="entry name" value="YadA_stalk"/>
    <property type="match status" value="16"/>
</dbReference>
<dbReference type="Gene3D" id="1.20.5.170">
    <property type="match status" value="7"/>
</dbReference>
<protein>
    <submittedName>
        <fullName evidence="6">Uncharacterized protein</fullName>
    </submittedName>
</protein>
<evidence type="ECO:0000256" key="2">
    <source>
        <dbReference type="ARBA" id="ARBA00022927"/>
    </source>
</evidence>
<keyword evidence="7" id="KW-1185">Reference proteome</keyword>
<feature type="domain" description="Trimeric autotransporter adhesin YadA-like head" evidence="4">
    <location>
        <begin position="836"/>
        <end position="862"/>
    </location>
</feature>
<feature type="compositionally biased region" description="Low complexity" evidence="3">
    <location>
        <begin position="1155"/>
        <end position="1165"/>
    </location>
</feature>
<dbReference type="SUPFAM" id="SSF101967">
    <property type="entry name" value="Adhesin YadA, collagen-binding domain"/>
    <property type="match status" value="9"/>
</dbReference>
<dbReference type="InterPro" id="IPR011049">
    <property type="entry name" value="Serralysin-like_metalloprot_C"/>
</dbReference>
<evidence type="ECO:0000259" key="5">
    <source>
        <dbReference type="Pfam" id="PF05662"/>
    </source>
</evidence>
<comment type="caution">
    <text evidence="6">The sequence shown here is derived from an EMBL/GenBank/DDBJ whole genome shotgun (WGS) entry which is preliminary data.</text>
</comment>
<dbReference type="InterPro" id="IPR045584">
    <property type="entry name" value="Pilin-like"/>
</dbReference>
<feature type="domain" description="Trimeric autotransporter adhesin YadA-like head" evidence="4">
    <location>
        <begin position="475"/>
        <end position="501"/>
    </location>
</feature>
<gene>
    <name evidence="6" type="ORF">EKPJFOCH_4340</name>
</gene>
<keyword evidence="1" id="KW-0813">Transport</keyword>
<evidence type="ECO:0000259" key="4">
    <source>
        <dbReference type="Pfam" id="PF05658"/>
    </source>
</evidence>
<feature type="domain" description="Trimeric autotransporter adhesin YadA-like head" evidence="4">
    <location>
        <begin position="811"/>
        <end position="833"/>
    </location>
</feature>